<dbReference type="EMBL" id="CCKQ01004334">
    <property type="protein sequence ID" value="CDW75485.1"/>
    <property type="molecule type" value="Genomic_DNA"/>
</dbReference>
<dbReference type="AlphaFoldDB" id="A0A078A016"/>
<feature type="compositionally biased region" description="Polar residues" evidence="2">
    <location>
        <begin position="162"/>
        <end position="178"/>
    </location>
</feature>
<feature type="coiled-coil region" evidence="1">
    <location>
        <begin position="683"/>
        <end position="758"/>
    </location>
</feature>
<feature type="compositionally biased region" description="Basic and acidic residues" evidence="2">
    <location>
        <begin position="764"/>
        <end position="791"/>
    </location>
</feature>
<gene>
    <name evidence="3" type="primary">Contig6503.g6958</name>
    <name evidence="3" type="ORF">STYLEM_4475</name>
</gene>
<feature type="compositionally biased region" description="Polar residues" evidence="2">
    <location>
        <begin position="48"/>
        <end position="76"/>
    </location>
</feature>
<feature type="region of interest" description="Disordered" evidence="2">
    <location>
        <begin position="1"/>
        <end position="97"/>
    </location>
</feature>
<evidence type="ECO:0000313" key="4">
    <source>
        <dbReference type="Proteomes" id="UP000039865"/>
    </source>
</evidence>
<feature type="compositionally biased region" description="Polar residues" evidence="2">
    <location>
        <begin position="126"/>
        <end position="138"/>
    </location>
</feature>
<feature type="region of interest" description="Disordered" evidence="2">
    <location>
        <begin position="763"/>
        <end position="814"/>
    </location>
</feature>
<feature type="compositionally biased region" description="Acidic residues" evidence="2">
    <location>
        <begin position="980"/>
        <end position="1012"/>
    </location>
</feature>
<keyword evidence="1" id="KW-0175">Coiled coil</keyword>
<sequence length="1025" mass="116494">MKKEKQNSNNLLQRAATQSKYSKKTKSPASSSQPKSSNNHSYSPNPSLQREMSPNYSLTRGNPNVPQIQGQQYNQVKLQKSKSKQQKSIQQSSNMSRLSMNSFANKRLSMPKNVSQPLNKVPGEPSLNQSIGNESFYSGDNGKQGKSPRSLMIVQQKKRQHYSTSTNNTPANGRQYSSGGNHNIIVQKKRNSQVSQTASNQHNEMTLQQYVGNGVNNPIYHAGAKQINNYLIEANLNANQILNQQKQNKQPAFSTKSSGINNKVLAVSNINQNISNHQSKHAVSATNKVSTTFTQNQNNMNNNVKFVERRLSAKILDNHKKAHLKGNAIQYENLMLQQLLKQQQKDQQAFNKNMSVISIDPVPSLQQLAPHMMLNISYNMNNNINHHTSSDPGAHFMISNQDPSQIKNLLGGFSHSTEDQQRSLMEQARAYKTQVQSSQSKLNNSIATVNSVGLAPQNYNLNNSLINQTVIEGQMSYENSILGGAKSIDKKYRDQSFDVTKPTKKKINSNKRQKQLSGNSSRRKNQNAAENQKFSQSRSNSSKRRSNVSNHYGAQVRESSRVFSSNNPTSSHSNSSNHYQNKINNQKISFKKIRNSMIDKSNEATPYDESKQLSFEYKRQQQSEEDRLLLQKLDEALARDLIDKSSAQKVAICSKVWSEIIRREDSVIASLLSKIKSSYEFHIKSQNKVLQQQQKEIDFEQELKQERLERKNAESKIENLSLELKRQQQCIDKQELVIQDMKKQILAYRQEIIELSTSKRYSKARRDLRGGSDMESSKVPRLDLSKVKRDSEEEDEEDDDESDNSKKQKKVKNGENVTYQQYLKFLENESRFDEMGEESQESIMRQEELKQRKNKIIQLLNGEISEDDGEVHIDQSSGGGLEDDLERDNGNIQDDEYNDNQYAMGHGSNLNLDPDDSNPPSTVKKQKDLRTNSSGGGPHKLVDPEGNLKSKHQTNKNGLAGANQKHQSKVRDFNQQLQDQDGEDDLDADHDQQQEEDDDDDDDYLDGMEQEIDLIRHQNRSAQSF</sequence>
<accession>A0A078A016</accession>
<keyword evidence="4" id="KW-1185">Reference proteome</keyword>
<feature type="region of interest" description="Disordered" evidence="2">
    <location>
        <begin position="113"/>
        <end position="178"/>
    </location>
</feature>
<protein>
    <submittedName>
        <fullName evidence="3">Uncharacterized protein</fullName>
    </submittedName>
</protein>
<feature type="compositionally biased region" description="Low complexity" evidence="2">
    <location>
        <begin position="564"/>
        <end position="577"/>
    </location>
</feature>
<feature type="region of interest" description="Disordered" evidence="2">
    <location>
        <begin position="492"/>
        <end position="581"/>
    </location>
</feature>
<feature type="compositionally biased region" description="Polar residues" evidence="2">
    <location>
        <begin position="7"/>
        <end position="18"/>
    </location>
</feature>
<organism evidence="3 4">
    <name type="scientific">Stylonychia lemnae</name>
    <name type="common">Ciliate</name>
    <dbReference type="NCBI Taxonomy" id="5949"/>
    <lineage>
        <taxon>Eukaryota</taxon>
        <taxon>Sar</taxon>
        <taxon>Alveolata</taxon>
        <taxon>Ciliophora</taxon>
        <taxon>Intramacronucleata</taxon>
        <taxon>Spirotrichea</taxon>
        <taxon>Stichotrichia</taxon>
        <taxon>Sporadotrichida</taxon>
        <taxon>Oxytrichidae</taxon>
        <taxon>Stylonychinae</taxon>
        <taxon>Stylonychia</taxon>
    </lineage>
</organism>
<dbReference type="Proteomes" id="UP000039865">
    <property type="component" value="Unassembled WGS sequence"/>
</dbReference>
<feature type="compositionally biased region" description="Low complexity" evidence="2">
    <location>
        <begin position="27"/>
        <end position="47"/>
    </location>
</feature>
<reference evidence="3 4" key="1">
    <citation type="submission" date="2014-06" db="EMBL/GenBank/DDBJ databases">
        <authorList>
            <person name="Swart Estienne"/>
        </authorList>
    </citation>
    <scope>NUCLEOTIDE SEQUENCE [LARGE SCALE GENOMIC DNA]</scope>
    <source>
        <strain evidence="3 4">130c</strain>
    </source>
</reference>
<feature type="compositionally biased region" description="Basic residues" evidence="2">
    <location>
        <begin position="502"/>
        <end position="514"/>
    </location>
</feature>
<feature type="region of interest" description="Disordered" evidence="2">
    <location>
        <begin position="861"/>
        <end position="1025"/>
    </location>
</feature>
<feature type="compositionally biased region" description="Acidic residues" evidence="2">
    <location>
        <begin position="792"/>
        <end position="802"/>
    </location>
</feature>
<evidence type="ECO:0000256" key="1">
    <source>
        <dbReference type="SAM" id="Coils"/>
    </source>
</evidence>
<dbReference type="InParanoid" id="A0A078A016"/>
<proteinExistence type="predicted"/>
<evidence type="ECO:0000256" key="2">
    <source>
        <dbReference type="SAM" id="MobiDB-lite"/>
    </source>
</evidence>
<feature type="compositionally biased region" description="Polar residues" evidence="2">
    <location>
        <begin position="515"/>
        <end position="534"/>
    </location>
</feature>
<evidence type="ECO:0000313" key="3">
    <source>
        <dbReference type="EMBL" id="CDW75485.1"/>
    </source>
</evidence>
<name>A0A078A016_STYLE</name>